<dbReference type="EMBL" id="FUEG01000007">
    <property type="protein sequence ID" value="SJL06732.1"/>
    <property type="molecule type" value="Genomic_DNA"/>
</dbReference>
<evidence type="ECO:0000313" key="1">
    <source>
        <dbReference type="EMBL" id="SJL06732.1"/>
    </source>
</evidence>
<proteinExistence type="predicted"/>
<dbReference type="Proteomes" id="UP000219338">
    <property type="component" value="Unassembled WGS sequence"/>
</dbReference>
<organism evidence="1 2">
    <name type="scientific">Armillaria ostoyae</name>
    <name type="common">Armillaria root rot fungus</name>
    <dbReference type="NCBI Taxonomy" id="47428"/>
    <lineage>
        <taxon>Eukaryota</taxon>
        <taxon>Fungi</taxon>
        <taxon>Dikarya</taxon>
        <taxon>Basidiomycota</taxon>
        <taxon>Agaricomycotina</taxon>
        <taxon>Agaricomycetes</taxon>
        <taxon>Agaricomycetidae</taxon>
        <taxon>Agaricales</taxon>
        <taxon>Marasmiineae</taxon>
        <taxon>Physalacriaceae</taxon>
        <taxon>Armillaria</taxon>
    </lineage>
</organism>
<protein>
    <submittedName>
        <fullName evidence="1">Uncharacterized protein</fullName>
    </submittedName>
</protein>
<reference evidence="2" key="1">
    <citation type="journal article" date="2017" name="Nat. Ecol. Evol.">
        <title>Genome expansion and lineage-specific genetic innovations in the forest pathogenic fungi Armillaria.</title>
        <authorList>
            <person name="Sipos G."/>
            <person name="Prasanna A.N."/>
            <person name="Walter M.C."/>
            <person name="O'Connor E."/>
            <person name="Balint B."/>
            <person name="Krizsan K."/>
            <person name="Kiss B."/>
            <person name="Hess J."/>
            <person name="Varga T."/>
            <person name="Slot J."/>
            <person name="Riley R."/>
            <person name="Boka B."/>
            <person name="Rigling D."/>
            <person name="Barry K."/>
            <person name="Lee J."/>
            <person name="Mihaltcheva S."/>
            <person name="LaButti K."/>
            <person name="Lipzen A."/>
            <person name="Waldron R."/>
            <person name="Moloney N.M."/>
            <person name="Sperisen C."/>
            <person name="Kredics L."/>
            <person name="Vagvoelgyi C."/>
            <person name="Patrignani A."/>
            <person name="Fitzpatrick D."/>
            <person name="Nagy I."/>
            <person name="Doyle S."/>
            <person name="Anderson J.B."/>
            <person name="Grigoriev I.V."/>
            <person name="Gueldener U."/>
            <person name="Muensterkoetter M."/>
            <person name="Nagy L.G."/>
        </authorList>
    </citation>
    <scope>NUCLEOTIDE SEQUENCE [LARGE SCALE GENOMIC DNA]</scope>
    <source>
        <strain evidence="2">C18/9</strain>
    </source>
</reference>
<keyword evidence="2" id="KW-1185">Reference proteome</keyword>
<gene>
    <name evidence="1" type="ORF">ARMOST_10074</name>
</gene>
<sequence>MGNTEEAIANYIKKTKCNQRVTVAKITTPSSHALAMILDHNYQANDGTQKWVKNPDETLWKEFLDEYWANQADAQYDSPEEEP</sequence>
<accession>A0A284RD87</accession>
<dbReference type="AlphaFoldDB" id="A0A284RD87"/>
<name>A0A284RD87_ARMOS</name>
<evidence type="ECO:0000313" key="2">
    <source>
        <dbReference type="Proteomes" id="UP000219338"/>
    </source>
</evidence>